<dbReference type="Gene3D" id="6.10.250.1450">
    <property type="match status" value="1"/>
</dbReference>
<dbReference type="CDD" id="cd02980">
    <property type="entry name" value="TRX_Fd_family"/>
    <property type="match status" value="1"/>
</dbReference>
<accession>A0A1L3GK96</accession>
<dbReference type="Pfam" id="PF10589">
    <property type="entry name" value="NADH_4Fe-4S"/>
    <property type="match status" value="1"/>
</dbReference>
<evidence type="ECO:0000256" key="4">
    <source>
        <dbReference type="ARBA" id="ARBA00023004"/>
    </source>
</evidence>
<dbReference type="EMBL" id="CP015518">
    <property type="protein sequence ID" value="APG26356.1"/>
    <property type="molecule type" value="Genomic_DNA"/>
</dbReference>
<dbReference type="Gene3D" id="1.20.1440.230">
    <property type="entry name" value="NADH-ubiquinone oxidoreductase 51kDa subunit, iron-sulphur binding domain"/>
    <property type="match status" value="1"/>
</dbReference>
<dbReference type="SUPFAM" id="SSF142984">
    <property type="entry name" value="Nqo1 middle domain-like"/>
    <property type="match status" value="1"/>
</dbReference>
<dbReference type="SUPFAM" id="SSF52833">
    <property type="entry name" value="Thioredoxin-like"/>
    <property type="match status" value="1"/>
</dbReference>
<dbReference type="GO" id="GO:0010181">
    <property type="term" value="F:FMN binding"/>
    <property type="evidence" value="ECO:0007669"/>
    <property type="project" value="InterPro"/>
</dbReference>
<dbReference type="Gene3D" id="3.30.70.20">
    <property type="match status" value="1"/>
</dbReference>
<dbReference type="Pfam" id="PF01512">
    <property type="entry name" value="Complex1_51K"/>
    <property type="match status" value="1"/>
</dbReference>
<dbReference type="InterPro" id="IPR019575">
    <property type="entry name" value="Nuop51_4Fe4S-bd"/>
</dbReference>
<dbReference type="Gene3D" id="3.40.50.11540">
    <property type="entry name" value="NADH-ubiquinone oxidoreductase 51kDa subunit"/>
    <property type="match status" value="1"/>
</dbReference>
<dbReference type="PANTHER" id="PTHR43578:SF3">
    <property type="entry name" value="NADH-QUINONE OXIDOREDUCTASE SUBUNIT F"/>
    <property type="match status" value="1"/>
</dbReference>
<dbReference type="PROSITE" id="PS51379">
    <property type="entry name" value="4FE4S_FER_2"/>
    <property type="match status" value="2"/>
</dbReference>
<dbReference type="PROSITE" id="PS00645">
    <property type="entry name" value="COMPLEX1_51K_2"/>
    <property type="match status" value="1"/>
</dbReference>
<evidence type="ECO:0000259" key="6">
    <source>
        <dbReference type="PROSITE" id="PS51379"/>
    </source>
</evidence>
<sequence length="592" mass="64488">MAEQRSGSAGKTRIVVYGSTCGIASGALKVLEAIEKAVGKTGRDDVEILQHGCMGCCFIEPYISVRQEGNSTLYGFLDAEKACHVVESHLLRGEVLHDYRIDESMPFFRRQERRITGLLGVIDPLSIEDYIHHEGYAGLAEALRKDSADILQEVNGSGLRGRGGAGFPTGRKWQFARQARGDQKYVVCNADEGDPGAYMNRAEIEGNPHAVLEGMAIAGYVIGANRGYIYVRAEYPLAVETLRKAVAQAREYGLLGKNILGTSFDFDIEIFLGSGAFVCGEETALLASLEQKRGNPRHRPPFPAIEGLFGKPTVINNVGTLSNIPLIIRKGAQWWKSVGTDTTRGTKVFCLTGKIRNSGLIEVPMGITMKEIVFDIGGGIPDEKKFKAAQLGGPSGGFIPAEHLDLPIDYESLQTIGSIMGSGGMVILDEDSCMVDAAHFFLQFDQDESCGQCVPCRIGLPLMIRMLEKISGGKGEMSDLENLTVVAESLRKTSLCALGQTAANPTLSTLRFFRDEYEAHIRDKKCPAGVCRSLIRFSIDKDKCVGCGICKKVCPENAIHGERKEPHWIDEEKCVKCGLCKDACKFDAIIVS</sequence>
<dbReference type="Pfam" id="PF14697">
    <property type="entry name" value="Fer4_21"/>
    <property type="match status" value="1"/>
</dbReference>
<dbReference type="InterPro" id="IPR037225">
    <property type="entry name" value="Nuo51_FMN-bd_sf"/>
</dbReference>
<proteinExistence type="inferred from homology"/>
<dbReference type="Gene3D" id="3.40.30.10">
    <property type="entry name" value="Glutaredoxin"/>
    <property type="match status" value="1"/>
</dbReference>
<dbReference type="SMART" id="SM00928">
    <property type="entry name" value="NADH_4Fe-4S"/>
    <property type="match status" value="1"/>
</dbReference>
<reference evidence="7 8" key="1">
    <citation type="journal article" date="2017" name="Genome Announc.">
        <title>Complete Genome Sequences of Two Acetylene-Fermenting Pelobacter acetylenicus Strains.</title>
        <authorList>
            <person name="Sutton J.M."/>
            <person name="Baesman S.M."/>
            <person name="Fierst J.L."/>
            <person name="Poret-Peterson A.T."/>
            <person name="Oremland R.S."/>
            <person name="Dunlap D.S."/>
            <person name="Akob D.M."/>
        </authorList>
    </citation>
    <scope>NUCLEOTIDE SEQUENCE [LARGE SCALE GENOMIC DNA]</scope>
    <source>
        <strain evidence="7 8">DSM 3247</strain>
    </source>
</reference>
<dbReference type="InterPro" id="IPR017900">
    <property type="entry name" value="4Fe4S_Fe_S_CS"/>
</dbReference>
<dbReference type="FunFam" id="1.20.1440.230:FF:000001">
    <property type="entry name" value="Mitochondrial NADH dehydrogenase flavoprotein 1"/>
    <property type="match status" value="1"/>
</dbReference>
<dbReference type="SUPFAM" id="SSF140490">
    <property type="entry name" value="Nqo1C-terminal domain-like"/>
    <property type="match status" value="1"/>
</dbReference>
<dbReference type="InterPro" id="IPR011538">
    <property type="entry name" value="Nuo51_FMN-bd"/>
</dbReference>
<dbReference type="AlphaFoldDB" id="A0A1L3GK96"/>
<dbReference type="PROSITE" id="PS00198">
    <property type="entry name" value="4FE4S_FER_1"/>
    <property type="match status" value="1"/>
</dbReference>
<feature type="domain" description="4Fe-4S ferredoxin-type" evidence="6">
    <location>
        <begin position="565"/>
        <end position="592"/>
    </location>
</feature>
<feature type="domain" description="4Fe-4S ferredoxin-type" evidence="6">
    <location>
        <begin position="535"/>
        <end position="564"/>
    </location>
</feature>
<keyword evidence="3" id="KW-0479">Metal-binding</keyword>
<dbReference type="KEGG" id="pace:A6070_07285"/>
<keyword evidence="8" id="KW-1185">Reference proteome</keyword>
<dbReference type="STRING" id="29542.A6070_07285"/>
<dbReference type="PANTHER" id="PTHR43578">
    <property type="entry name" value="NADH-QUINONE OXIDOREDUCTASE SUBUNIT F"/>
    <property type="match status" value="1"/>
</dbReference>
<dbReference type="InterPro" id="IPR036249">
    <property type="entry name" value="Thioredoxin-like_sf"/>
</dbReference>
<evidence type="ECO:0000313" key="7">
    <source>
        <dbReference type="EMBL" id="APG26356.1"/>
    </source>
</evidence>
<evidence type="ECO:0000256" key="5">
    <source>
        <dbReference type="ARBA" id="ARBA00023014"/>
    </source>
</evidence>
<evidence type="ECO:0000256" key="1">
    <source>
        <dbReference type="ARBA" id="ARBA00007523"/>
    </source>
</evidence>
<dbReference type="SUPFAM" id="SSF142019">
    <property type="entry name" value="Nqo1 FMN-binding domain-like"/>
    <property type="match status" value="1"/>
</dbReference>
<comment type="similarity">
    <text evidence="1">Belongs to the complex I 51 kDa subunit family.</text>
</comment>
<dbReference type="InterPro" id="IPR001949">
    <property type="entry name" value="NADH-UbQ_OxRdtase_51kDa_CS"/>
</dbReference>
<dbReference type="FunFam" id="3.40.50.11540:FF:000001">
    <property type="entry name" value="NADH dehydrogenase [ubiquinone] flavoprotein 1, mitochondrial"/>
    <property type="match status" value="1"/>
</dbReference>
<evidence type="ECO:0000313" key="8">
    <source>
        <dbReference type="Proteomes" id="UP000182264"/>
    </source>
</evidence>
<dbReference type="Proteomes" id="UP000182264">
    <property type="component" value="Chromosome"/>
</dbReference>
<dbReference type="InterPro" id="IPR037207">
    <property type="entry name" value="Nuop51_4Fe4S-bd_sf"/>
</dbReference>
<keyword evidence="2" id="KW-0004">4Fe-4S</keyword>
<keyword evidence="4" id="KW-0408">Iron</keyword>
<keyword evidence="5" id="KW-0411">Iron-sulfur</keyword>
<dbReference type="Gene3D" id="3.10.20.600">
    <property type="match status" value="1"/>
</dbReference>
<evidence type="ECO:0000256" key="3">
    <source>
        <dbReference type="ARBA" id="ARBA00022723"/>
    </source>
</evidence>
<gene>
    <name evidence="7" type="ORF">A7E75_13255</name>
</gene>
<dbReference type="SUPFAM" id="SSF54862">
    <property type="entry name" value="4Fe-4S ferredoxins"/>
    <property type="match status" value="1"/>
</dbReference>
<dbReference type="GO" id="GO:0051539">
    <property type="term" value="F:4 iron, 4 sulfur cluster binding"/>
    <property type="evidence" value="ECO:0007669"/>
    <property type="project" value="UniProtKB-KW"/>
</dbReference>
<dbReference type="InterPro" id="IPR017896">
    <property type="entry name" value="4Fe4S_Fe-S-bd"/>
</dbReference>
<organism evidence="7 8">
    <name type="scientific">Syntrophotalea acetylenica</name>
    <name type="common">Pelobacter acetylenicus</name>
    <dbReference type="NCBI Taxonomy" id="29542"/>
    <lineage>
        <taxon>Bacteria</taxon>
        <taxon>Pseudomonadati</taxon>
        <taxon>Thermodesulfobacteriota</taxon>
        <taxon>Desulfuromonadia</taxon>
        <taxon>Desulfuromonadales</taxon>
        <taxon>Syntrophotaleaceae</taxon>
        <taxon>Syntrophotalea</taxon>
    </lineage>
</organism>
<dbReference type="CDD" id="cd10549">
    <property type="entry name" value="MtMvhB_like"/>
    <property type="match status" value="1"/>
</dbReference>
<evidence type="ECO:0000256" key="2">
    <source>
        <dbReference type="ARBA" id="ARBA00022485"/>
    </source>
</evidence>
<dbReference type="GO" id="GO:0008137">
    <property type="term" value="F:NADH dehydrogenase (ubiquinone) activity"/>
    <property type="evidence" value="ECO:0007669"/>
    <property type="project" value="InterPro"/>
</dbReference>
<name>A0A1L3GK96_SYNAC</name>
<protein>
    <submittedName>
        <fullName evidence="7">NADH dehydrogenase</fullName>
    </submittedName>
</protein>
<dbReference type="GO" id="GO:0046872">
    <property type="term" value="F:metal ion binding"/>
    <property type="evidence" value="ECO:0007669"/>
    <property type="project" value="UniProtKB-KW"/>
</dbReference>